<reference evidence="12" key="1">
    <citation type="journal article" date="2023" name="G3 (Bethesda)">
        <title>Whole genome assemblies of Zophobas morio and Tenebrio molitor.</title>
        <authorList>
            <person name="Kaur S."/>
            <person name="Stinson S.A."/>
            <person name="diCenzo G.C."/>
        </authorList>
    </citation>
    <scope>NUCLEOTIDE SEQUENCE</scope>
    <source>
        <strain evidence="12">QUZm001</strain>
    </source>
</reference>
<dbReference type="SUPFAM" id="SSF55811">
    <property type="entry name" value="Nudix"/>
    <property type="match status" value="1"/>
</dbReference>
<evidence type="ECO:0000313" key="12">
    <source>
        <dbReference type="EMBL" id="KAJ3651781.1"/>
    </source>
</evidence>
<evidence type="ECO:0000256" key="6">
    <source>
        <dbReference type="ARBA" id="ARBA00022842"/>
    </source>
</evidence>
<keyword evidence="6" id="KW-0460">Magnesium</keyword>
<comment type="catalytic activity">
    <reaction evidence="7">
        <text>UDP-sugar + H2O = UMP + alpha-D-aldose 1-phosphate.</text>
        <dbReference type="EC" id="3.6.1.45"/>
    </reaction>
</comment>
<dbReference type="InterPro" id="IPR004385">
    <property type="entry name" value="NDP_pyrophosphatase"/>
</dbReference>
<dbReference type="PANTHER" id="PTHR11839:SF15">
    <property type="entry name" value="URIDINE DIPHOSPHATE GLUCOSE PYROPHOSPHATASE NUDT14"/>
    <property type="match status" value="1"/>
</dbReference>
<gene>
    <name evidence="12" type="ORF">Zmor_017796</name>
</gene>
<keyword evidence="4" id="KW-0963">Cytoplasm</keyword>
<evidence type="ECO:0000256" key="11">
    <source>
        <dbReference type="ARBA" id="ARBA00080475"/>
    </source>
</evidence>
<name>A0AA38IAB4_9CUCU</name>
<evidence type="ECO:0000313" key="13">
    <source>
        <dbReference type="Proteomes" id="UP001168821"/>
    </source>
</evidence>
<dbReference type="EMBL" id="JALNTZ010000005">
    <property type="protein sequence ID" value="KAJ3651781.1"/>
    <property type="molecule type" value="Genomic_DNA"/>
</dbReference>
<evidence type="ECO:0000256" key="10">
    <source>
        <dbReference type="ARBA" id="ARBA00071467"/>
    </source>
</evidence>
<dbReference type="Gene3D" id="3.90.79.10">
    <property type="entry name" value="Nucleoside Triphosphate Pyrophosphohydrolase"/>
    <property type="match status" value="1"/>
</dbReference>
<dbReference type="PANTHER" id="PTHR11839">
    <property type="entry name" value="UDP/ADP-SUGAR PYROPHOSPHATASE"/>
    <property type="match status" value="1"/>
</dbReference>
<dbReference type="EC" id="3.6.1.45" evidence="9"/>
<evidence type="ECO:0000256" key="2">
    <source>
        <dbReference type="ARBA" id="ARBA00004496"/>
    </source>
</evidence>
<dbReference type="InterPro" id="IPR015797">
    <property type="entry name" value="NUDIX_hydrolase-like_dom_sf"/>
</dbReference>
<sequence>MENISNIYLTDYIPTIYTTPCTMQYTQNGKTIERGIFAERNGVLIIVYNKTQNVLTLVKQFRAAAYLGCIPEQDRKGIIDTEKYPPRLGITLEFCAGLEDKNVPTEQIAREEILEECGYDVPLEKLEKVCTYKNLTETTGARTTMFYCEVTDDMRVSKGGGVDDELIEVMEMPVEKVLEYANASNVNSPMNFMFGLQWFLYHKYKHKV</sequence>
<evidence type="ECO:0000256" key="5">
    <source>
        <dbReference type="ARBA" id="ARBA00022801"/>
    </source>
</evidence>
<dbReference type="GO" id="GO:0019693">
    <property type="term" value="P:ribose phosphate metabolic process"/>
    <property type="evidence" value="ECO:0007669"/>
    <property type="project" value="TreeGrafter"/>
</dbReference>
<proteinExistence type="predicted"/>
<evidence type="ECO:0000256" key="3">
    <source>
        <dbReference type="ARBA" id="ARBA00011738"/>
    </source>
</evidence>
<dbReference type="GO" id="GO:0006753">
    <property type="term" value="P:nucleoside phosphate metabolic process"/>
    <property type="evidence" value="ECO:0007669"/>
    <property type="project" value="TreeGrafter"/>
</dbReference>
<keyword evidence="5" id="KW-0378">Hydrolase</keyword>
<organism evidence="12 13">
    <name type="scientific">Zophobas morio</name>
    <dbReference type="NCBI Taxonomy" id="2755281"/>
    <lineage>
        <taxon>Eukaryota</taxon>
        <taxon>Metazoa</taxon>
        <taxon>Ecdysozoa</taxon>
        <taxon>Arthropoda</taxon>
        <taxon>Hexapoda</taxon>
        <taxon>Insecta</taxon>
        <taxon>Pterygota</taxon>
        <taxon>Neoptera</taxon>
        <taxon>Endopterygota</taxon>
        <taxon>Coleoptera</taxon>
        <taxon>Polyphaga</taxon>
        <taxon>Cucujiformia</taxon>
        <taxon>Tenebrionidae</taxon>
        <taxon>Zophobas</taxon>
    </lineage>
</organism>
<evidence type="ECO:0000256" key="4">
    <source>
        <dbReference type="ARBA" id="ARBA00022490"/>
    </source>
</evidence>
<comment type="subunit">
    <text evidence="3">Homodimer.</text>
</comment>
<comment type="cofactor">
    <cofactor evidence="1">
        <name>Mg(2+)</name>
        <dbReference type="ChEBI" id="CHEBI:18420"/>
    </cofactor>
</comment>
<comment type="caution">
    <text evidence="12">The sequence shown here is derived from an EMBL/GenBank/DDBJ whole genome shotgun (WGS) entry which is preliminary data.</text>
</comment>
<evidence type="ECO:0000256" key="9">
    <source>
        <dbReference type="ARBA" id="ARBA00066480"/>
    </source>
</evidence>
<comment type="function">
    <text evidence="8">Hydrolyzes UDP-glucose to glucose 1-phosphate and UMP and ADP-ribose to ribose 5-phosphate and AMP. The physiological substrate is probably UDP-glucose. Poor activity on other substrates such as ADP-glucose, CDP-glucose, GDP-glucose and GDP-mannose.</text>
</comment>
<dbReference type="GO" id="GO:0005737">
    <property type="term" value="C:cytoplasm"/>
    <property type="evidence" value="ECO:0007669"/>
    <property type="project" value="UniProtKB-SubCell"/>
</dbReference>
<protein>
    <recommendedName>
        <fullName evidence="10">Uridine diphosphate glucose pyrophosphatase NUDT14</fullName>
        <ecNumber evidence="9">3.6.1.45</ecNumber>
    </recommendedName>
    <alternativeName>
        <fullName evidence="11">Nucleoside diphosphate-linked moiety X motif 14</fullName>
    </alternativeName>
</protein>
<evidence type="ECO:0000256" key="7">
    <source>
        <dbReference type="ARBA" id="ARBA00051086"/>
    </source>
</evidence>
<dbReference type="AlphaFoldDB" id="A0AA38IAB4"/>
<comment type="subcellular location">
    <subcellularLocation>
        <location evidence="2">Cytoplasm</location>
    </subcellularLocation>
</comment>
<dbReference type="CDD" id="cd18887">
    <property type="entry name" value="NUDIX_UGPPase_Nudt14"/>
    <property type="match status" value="1"/>
</dbReference>
<keyword evidence="13" id="KW-1185">Reference proteome</keyword>
<dbReference type="FunFam" id="3.90.79.10:FF:000035">
    <property type="entry name" value="Uridine diphosphate glucose pyrophosphatase"/>
    <property type="match status" value="1"/>
</dbReference>
<dbReference type="Proteomes" id="UP001168821">
    <property type="component" value="Unassembled WGS sequence"/>
</dbReference>
<dbReference type="GO" id="GO:0008768">
    <property type="term" value="F:UDP-sugar diphosphatase activity"/>
    <property type="evidence" value="ECO:0007669"/>
    <property type="project" value="UniProtKB-EC"/>
</dbReference>
<dbReference type="GO" id="GO:0046872">
    <property type="term" value="F:metal ion binding"/>
    <property type="evidence" value="ECO:0007669"/>
    <property type="project" value="InterPro"/>
</dbReference>
<evidence type="ECO:0000256" key="8">
    <source>
        <dbReference type="ARBA" id="ARBA00054674"/>
    </source>
</evidence>
<dbReference type="NCBIfam" id="TIGR00052">
    <property type="entry name" value="nudix-type nucleoside diphosphatase, YffH/AdpP family"/>
    <property type="match status" value="1"/>
</dbReference>
<accession>A0AA38IAB4</accession>
<evidence type="ECO:0000256" key="1">
    <source>
        <dbReference type="ARBA" id="ARBA00001946"/>
    </source>
</evidence>